<accession>A0A1E3GXY9</accession>
<dbReference type="RefSeq" id="WP_069308036.1">
    <property type="nucleotide sequence ID" value="NZ_MCRJ01000123.1"/>
</dbReference>
<dbReference type="GO" id="GO:0019843">
    <property type="term" value="F:rRNA binding"/>
    <property type="evidence" value="ECO:0007669"/>
    <property type="project" value="UniProtKB-UniRule"/>
</dbReference>
<evidence type="ECO:0000256" key="8">
    <source>
        <dbReference type="HAMAP-Rule" id="MF_01326"/>
    </source>
</evidence>
<keyword evidence="4 8" id="KW-0689">Ribosomal protein</keyword>
<dbReference type="InterPro" id="IPR005824">
    <property type="entry name" value="KOW"/>
</dbReference>
<keyword evidence="12" id="KW-1185">Reference proteome</keyword>
<evidence type="ECO:0000256" key="3">
    <source>
        <dbReference type="ARBA" id="ARBA00022884"/>
    </source>
</evidence>
<dbReference type="InterPro" id="IPR057264">
    <property type="entry name" value="Ribosomal_uL24_C"/>
</dbReference>
<evidence type="ECO:0000256" key="7">
    <source>
        <dbReference type="ARBA" id="ARBA00058688"/>
    </source>
</evidence>
<comment type="function">
    <text evidence="8">One of two assembly initiator proteins, it binds directly to the 5'-end of the 23S rRNA, where it nucleates assembly of the 50S subunit.</text>
</comment>
<dbReference type="HAMAP" id="MF_01326_B">
    <property type="entry name" value="Ribosomal_uL24_B"/>
    <property type="match status" value="1"/>
</dbReference>
<keyword evidence="2 8" id="KW-0699">rRNA-binding</keyword>
<dbReference type="InterPro" id="IPR005825">
    <property type="entry name" value="Ribosomal_uL24_CS"/>
</dbReference>
<dbReference type="Proteomes" id="UP000094622">
    <property type="component" value="Unassembled WGS sequence"/>
</dbReference>
<evidence type="ECO:0000256" key="2">
    <source>
        <dbReference type="ARBA" id="ARBA00022730"/>
    </source>
</evidence>
<dbReference type="GO" id="GO:0006412">
    <property type="term" value="P:translation"/>
    <property type="evidence" value="ECO:0007669"/>
    <property type="project" value="UniProtKB-UniRule"/>
</dbReference>
<dbReference type="InterPro" id="IPR003256">
    <property type="entry name" value="Ribosomal_uL24"/>
</dbReference>
<dbReference type="Pfam" id="PF00467">
    <property type="entry name" value="KOW"/>
    <property type="match status" value="1"/>
</dbReference>
<evidence type="ECO:0000256" key="1">
    <source>
        <dbReference type="ARBA" id="ARBA00010618"/>
    </source>
</evidence>
<dbReference type="PANTHER" id="PTHR12903">
    <property type="entry name" value="MITOCHONDRIAL RIBOSOMAL PROTEIN L24"/>
    <property type="match status" value="1"/>
</dbReference>
<evidence type="ECO:0000256" key="5">
    <source>
        <dbReference type="ARBA" id="ARBA00023274"/>
    </source>
</evidence>
<evidence type="ECO:0000313" key="11">
    <source>
        <dbReference type="EMBL" id="ODN68912.1"/>
    </source>
</evidence>
<dbReference type="OrthoDB" id="9807419at2"/>
<dbReference type="PROSITE" id="PS01108">
    <property type="entry name" value="RIBOSOMAL_L24"/>
    <property type="match status" value="1"/>
</dbReference>
<dbReference type="InterPro" id="IPR014722">
    <property type="entry name" value="Rib_uL2_dom2"/>
</dbReference>
<evidence type="ECO:0000256" key="4">
    <source>
        <dbReference type="ARBA" id="ARBA00022980"/>
    </source>
</evidence>
<dbReference type="GO" id="GO:1990904">
    <property type="term" value="C:ribonucleoprotein complex"/>
    <property type="evidence" value="ECO:0007669"/>
    <property type="project" value="UniProtKB-KW"/>
</dbReference>
<evidence type="ECO:0000313" key="12">
    <source>
        <dbReference type="Proteomes" id="UP000094622"/>
    </source>
</evidence>
<dbReference type="SUPFAM" id="SSF50104">
    <property type="entry name" value="Translation proteins SH3-like domain"/>
    <property type="match status" value="1"/>
</dbReference>
<dbReference type="GO" id="GO:0003735">
    <property type="term" value="F:structural constituent of ribosome"/>
    <property type="evidence" value="ECO:0007669"/>
    <property type="project" value="InterPro"/>
</dbReference>
<keyword evidence="3 8" id="KW-0694">RNA-binding</keyword>
<dbReference type="GO" id="GO:0005840">
    <property type="term" value="C:ribosome"/>
    <property type="evidence" value="ECO:0007669"/>
    <property type="project" value="UniProtKB-KW"/>
</dbReference>
<dbReference type="SMART" id="SM00739">
    <property type="entry name" value="KOW"/>
    <property type="match status" value="1"/>
</dbReference>
<dbReference type="PATRIC" id="fig|1439726.3.peg.3980"/>
<dbReference type="Gene3D" id="2.30.30.30">
    <property type="match status" value="1"/>
</dbReference>
<protein>
    <recommendedName>
        <fullName evidence="6 8">Large ribosomal subunit protein uL24</fullName>
    </recommendedName>
</protein>
<dbReference type="Pfam" id="PF17136">
    <property type="entry name" value="ribosomal_L24"/>
    <property type="match status" value="1"/>
</dbReference>
<sequence length="108" mass="11570">MAAKIKKGDKVVVLTGKDKGKTGEVVQMMPSENRAVVRGVNLVRRHQKQTAQTEGGILSKEAPIHVSNIAIADPKDGKATRVGFKIVGEGEKARKVRVAKRSGEQVDG</sequence>
<comment type="subunit">
    <text evidence="8">Part of the 50S ribosomal subunit.</text>
</comment>
<reference evidence="11 12" key="1">
    <citation type="submission" date="2016-07" db="EMBL/GenBank/DDBJ databases">
        <title>Draft Genome Sequence of Methylobrevis pamukkalensis PK2.</title>
        <authorList>
            <person name="Vasilenko O.V."/>
            <person name="Doronina N.V."/>
            <person name="Shmareva M.N."/>
            <person name="Tarlachkov S.V."/>
            <person name="Mustakhimov I."/>
            <person name="Trotsenko Y.A."/>
        </authorList>
    </citation>
    <scope>NUCLEOTIDE SEQUENCE [LARGE SCALE GENOMIC DNA]</scope>
    <source>
        <strain evidence="11 12">PK2</strain>
    </source>
</reference>
<dbReference type="CDD" id="cd06089">
    <property type="entry name" value="KOW_RPL26"/>
    <property type="match status" value="1"/>
</dbReference>
<keyword evidence="5 8" id="KW-0687">Ribonucleoprotein</keyword>
<evidence type="ECO:0000259" key="10">
    <source>
        <dbReference type="SMART" id="SM00739"/>
    </source>
</evidence>
<organism evidence="11 12">
    <name type="scientific">Methylobrevis pamukkalensis</name>
    <dbReference type="NCBI Taxonomy" id="1439726"/>
    <lineage>
        <taxon>Bacteria</taxon>
        <taxon>Pseudomonadati</taxon>
        <taxon>Pseudomonadota</taxon>
        <taxon>Alphaproteobacteria</taxon>
        <taxon>Hyphomicrobiales</taxon>
        <taxon>Pleomorphomonadaceae</taxon>
        <taxon>Methylobrevis</taxon>
    </lineage>
</organism>
<dbReference type="EMBL" id="MCRJ01000123">
    <property type="protein sequence ID" value="ODN68912.1"/>
    <property type="molecule type" value="Genomic_DNA"/>
</dbReference>
<dbReference type="InterPro" id="IPR008991">
    <property type="entry name" value="Translation_prot_SH3-like_sf"/>
</dbReference>
<evidence type="ECO:0000256" key="9">
    <source>
        <dbReference type="RuleBase" id="RU003477"/>
    </source>
</evidence>
<comment type="function">
    <text evidence="7 8">One of the proteins that surrounds the polypeptide exit tunnel on the outside of the subunit.</text>
</comment>
<dbReference type="InterPro" id="IPR041988">
    <property type="entry name" value="Ribosomal_uL24_KOW"/>
</dbReference>
<dbReference type="FunFam" id="2.30.30.30:FF:000004">
    <property type="entry name" value="50S ribosomal protein L24"/>
    <property type="match status" value="1"/>
</dbReference>
<proteinExistence type="inferred from homology"/>
<comment type="similarity">
    <text evidence="1 8 9">Belongs to the universal ribosomal protein uL24 family.</text>
</comment>
<dbReference type="AlphaFoldDB" id="A0A1E3GXY9"/>
<feature type="domain" description="KOW" evidence="10">
    <location>
        <begin position="4"/>
        <end position="31"/>
    </location>
</feature>
<evidence type="ECO:0000256" key="6">
    <source>
        <dbReference type="ARBA" id="ARBA00035206"/>
    </source>
</evidence>
<comment type="caution">
    <text evidence="11">The sequence shown here is derived from an EMBL/GenBank/DDBJ whole genome shotgun (WGS) entry which is preliminary data.</text>
</comment>
<dbReference type="NCBIfam" id="TIGR01079">
    <property type="entry name" value="rplX_bact"/>
    <property type="match status" value="1"/>
</dbReference>
<gene>
    <name evidence="8 11" type="primary">rplX</name>
    <name evidence="11" type="ORF">A6302_03776</name>
</gene>
<name>A0A1E3GXY9_9HYPH</name>